<evidence type="ECO:0000313" key="1">
    <source>
        <dbReference type="EMBL" id="VEL22232.1"/>
    </source>
</evidence>
<protein>
    <submittedName>
        <fullName evidence="1">Uncharacterized protein</fullName>
    </submittedName>
</protein>
<accession>A0A448WWX3</accession>
<gene>
    <name evidence="1" type="ORF">PXEA_LOCUS15672</name>
</gene>
<dbReference type="AlphaFoldDB" id="A0A448WWX3"/>
<sequence length="83" mass="9423">MTYNRLLFPILYTQIKQIHWLTMLSALGVDNSPFSISTLDVGSRDCGHNAGLLSTERTLLHSSLSNRRNLGPNRHINQNELFI</sequence>
<organism evidence="1 2">
    <name type="scientific">Protopolystoma xenopodis</name>
    <dbReference type="NCBI Taxonomy" id="117903"/>
    <lineage>
        <taxon>Eukaryota</taxon>
        <taxon>Metazoa</taxon>
        <taxon>Spiralia</taxon>
        <taxon>Lophotrochozoa</taxon>
        <taxon>Platyhelminthes</taxon>
        <taxon>Monogenea</taxon>
        <taxon>Polyopisthocotylea</taxon>
        <taxon>Polystomatidea</taxon>
        <taxon>Polystomatidae</taxon>
        <taxon>Protopolystoma</taxon>
    </lineage>
</organism>
<keyword evidence="2" id="KW-1185">Reference proteome</keyword>
<evidence type="ECO:0000313" key="2">
    <source>
        <dbReference type="Proteomes" id="UP000784294"/>
    </source>
</evidence>
<comment type="caution">
    <text evidence="1">The sequence shown here is derived from an EMBL/GenBank/DDBJ whole genome shotgun (WGS) entry which is preliminary data.</text>
</comment>
<proteinExistence type="predicted"/>
<name>A0A448WWX3_9PLAT</name>
<dbReference type="EMBL" id="CAAALY010055343">
    <property type="protein sequence ID" value="VEL22232.1"/>
    <property type="molecule type" value="Genomic_DNA"/>
</dbReference>
<dbReference type="Proteomes" id="UP000784294">
    <property type="component" value="Unassembled WGS sequence"/>
</dbReference>
<reference evidence="1" key="1">
    <citation type="submission" date="2018-11" db="EMBL/GenBank/DDBJ databases">
        <authorList>
            <consortium name="Pathogen Informatics"/>
        </authorList>
    </citation>
    <scope>NUCLEOTIDE SEQUENCE</scope>
</reference>